<evidence type="ECO:0000256" key="7">
    <source>
        <dbReference type="ARBA" id="ARBA00023163"/>
    </source>
</evidence>
<name>A0A3B4AYN0_9GOBI</name>
<keyword evidence="5" id="KW-0238">DNA-binding</keyword>
<dbReference type="InterPro" id="IPR001346">
    <property type="entry name" value="Interferon_reg_fact_DNA-bd_dom"/>
</dbReference>
<dbReference type="Ensembl" id="ENSPMGT00000023045.1">
    <property type="protein sequence ID" value="ENSPMGP00000021634.1"/>
    <property type="gene ID" value="ENSPMGG00000017511.1"/>
</dbReference>
<dbReference type="PROSITE" id="PS51507">
    <property type="entry name" value="IRF_2"/>
    <property type="match status" value="1"/>
</dbReference>
<keyword evidence="8" id="KW-0539">Nucleus</keyword>
<reference evidence="11" key="1">
    <citation type="submission" date="2025-08" db="UniProtKB">
        <authorList>
            <consortium name="Ensembl"/>
        </authorList>
    </citation>
    <scope>IDENTIFICATION</scope>
</reference>
<dbReference type="InterPro" id="IPR019817">
    <property type="entry name" value="Interferon_reg_fac_CS"/>
</dbReference>
<feature type="domain" description="IRF tryptophan pentad repeat" evidence="10">
    <location>
        <begin position="5"/>
        <end position="112"/>
    </location>
</feature>
<keyword evidence="6" id="KW-0010">Activator</keyword>
<reference evidence="11" key="2">
    <citation type="submission" date="2025-09" db="UniProtKB">
        <authorList>
            <consortium name="Ensembl"/>
        </authorList>
    </citation>
    <scope>IDENTIFICATION</scope>
</reference>
<evidence type="ECO:0000256" key="1">
    <source>
        <dbReference type="ARBA" id="ARBA00004123"/>
    </source>
</evidence>
<evidence type="ECO:0000256" key="3">
    <source>
        <dbReference type="ARBA" id="ARBA00022843"/>
    </source>
</evidence>
<dbReference type="PROSITE" id="PS00601">
    <property type="entry name" value="IRF_1"/>
    <property type="match status" value="1"/>
</dbReference>
<dbReference type="Gene3D" id="1.10.10.10">
    <property type="entry name" value="Winged helix-like DNA-binding domain superfamily/Winged helix DNA-binding domain"/>
    <property type="match status" value="1"/>
</dbReference>
<keyword evidence="3" id="KW-0832">Ubl conjugation</keyword>
<proteinExistence type="predicted"/>
<dbReference type="PANTHER" id="PTHR11949">
    <property type="entry name" value="INTERFERON REGULATORY FACTOR"/>
    <property type="match status" value="1"/>
</dbReference>
<sequence length="144" mass="16557">MPPVREKMRSWLERQINSNAVSGLSWINKEKNMFSIPWKHAARHGWTMDQDASLFKMWAIHTGKYVAGQECNPKTWKANFRCALHSLPDVEEVKDQSIQKGQGAMRVYRMLPQRSEGREGRREGERQKAQAGPHVSCAHSLSLL</sequence>
<feature type="region of interest" description="Disordered" evidence="9">
    <location>
        <begin position="111"/>
        <end position="144"/>
    </location>
</feature>
<dbReference type="CDD" id="cd00103">
    <property type="entry name" value="IRF"/>
    <property type="match status" value="1"/>
</dbReference>
<keyword evidence="12" id="KW-1185">Reference proteome</keyword>
<evidence type="ECO:0000256" key="5">
    <source>
        <dbReference type="ARBA" id="ARBA00023125"/>
    </source>
</evidence>
<dbReference type="InterPro" id="IPR036390">
    <property type="entry name" value="WH_DNA-bd_sf"/>
</dbReference>
<evidence type="ECO:0000256" key="6">
    <source>
        <dbReference type="ARBA" id="ARBA00023159"/>
    </source>
</evidence>
<dbReference type="STRING" id="409849.ENSPMGP00000021634"/>
<dbReference type="GO" id="GO:0005634">
    <property type="term" value="C:nucleus"/>
    <property type="evidence" value="ECO:0007669"/>
    <property type="project" value="UniProtKB-SubCell"/>
</dbReference>
<dbReference type="Pfam" id="PF00605">
    <property type="entry name" value="IRF"/>
    <property type="match status" value="1"/>
</dbReference>
<dbReference type="PRINTS" id="PR00267">
    <property type="entry name" value="INTFRNREGFCT"/>
</dbReference>
<keyword evidence="7" id="KW-0804">Transcription</keyword>
<keyword evidence="4" id="KW-0805">Transcription regulation</keyword>
<dbReference type="Proteomes" id="UP000261520">
    <property type="component" value="Unplaced"/>
</dbReference>
<evidence type="ECO:0000313" key="12">
    <source>
        <dbReference type="Proteomes" id="UP000261520"/>
    </source>
</evidence>
<comment type="subcellular location">
    <subcellularLocation>
        <location evidence="1">Nucleus</location>
    </subcellularLocation>
</comment>
<evidence type="ECO:0000259" key="10">
    <source>
        <dbReference type="PROSITE" id="PS51507"/>
    </source>
</evidence>
<evidence type="ECO:0000256" key="9">
    <source>
        <dbReference type="SAM" id="MobiDB-lite"/>
    </source>
</evidence>
<accession>A0A3B4AYN0</accession>
<evidence type="ECO:0000256" key="2">
    <source>
        <dbReference type="ARBA" id="ARBA00022499"/>
    </source>
</evidence>
<evidence type="ECO:0000256" key="4">
    <source>
        <dbReference type="ARBA" id="ARBA00023015"/>
    </source>
</evidence>
<dbReference type="InterPro" id="IPR036388">
    <property type="entry name" value="WH-like_DNA-bd_sf"/>
</dbReference>
<dbReference type="GO" id="GO:0002376">
    <property type="term" value="P:immune system process"/>
    <property type="evidence" value="ECO:0007669"/>
    <property type="project" value="TreeGrafter"/>
</dbReference>
<organism evidence="11 12">
    <name type="scientific">Periophthalmus magnuspinnatus</name>
    <dbReference type="NCBI Taxonomy" id="409849"/>
    <lineage>
        <taxon>Eukaryota</taxon>
        <taxon>Metazoa</taxon>
        <taxon>Chordata</taxon>
        <taxon>Craniata</taxon>
        <taxon>Vertebrata</taxon>
        <taxon>Euteleostomi</taxon>
        <taxon>Actinopterygii</taxon>
        <taxon>Neopterygii</taxon>
        <taxon>Teleostei</taxon>
        <taxon>Neoteleostei</taxon>
        <taxon>Acanthomorphata</taxon>
        <taxon>Gobiaria</taxon>
        <taxon>Gobiiformes</taxon>
        <taxon>Gobioidei</taxon>
        <taxon>Gobiidae</taxon>
        <taxon>Oxudercinae</taxon>
        <taxon>Periophthalmus</taxon>
    </lineage>
</organism>
<dbReference type="AlphaFoldDB" id="A0A3B4AYN0"/>
<dbReference type="PANTHER" id="PTHR11949:SF3">
    <property type="entry name" value="INTERFERON REGULATORY FACTOR 1"/>
    <property type="match status" value="1"/>
</dbReference>
<protein>
    <recommendedName>
        <fullName evidence="10">IRF tryptophan pentad repeat domain-containing protein</fullName>
    </recommendedName>
</protein>
<dbReference type="GO" id="GO:0000981">
    <property type="term" value="F:DNA-binding transcription factor activity, RNA polymerase II-specific"/>
    <property type="evidence" value="ECO:0007669"/>
    <property type="project" value="TreeGrafter"/>
</dbReference>
<dbReference type="GO" id="GO:0000978">
    <property type="term" value="F:RNA polymerase II cis-regulatory region sequence-specific DNA binding"/>
    <property type="evidence" value="ECO:0007669"/>
    <property type="project" value="TreeGrafter"/>
</dbReference>
<feature type="compositionally biased region" description="Basic and acidic residues" evidence="9">
    <location>
        <begin position="115"/>
        <end position="128"/>
    </location>
</feature>
<dbReference type="SUPFAM" id="SSF46785">
    <property type="entry name" value="Winged helix' DNA-binding domain"/>
    <property type="match status" value="1"/>
</dbReference>
<dbReference type="FunFam" id="1.10.10.10:FF:000065">
    <property type="entry name" value="Interferon regulatory factor"/>
    <property type="match status" value="1"/>
</dbReference>
<evidence type="ECO:0000256" key="8">
    <source>
        <dbReference type="ARBA" id="ARBA00023242"/>
    </source>
</evidence>
<dbReference type="SMART" id="SM00348">
    <property type="entry name" value="IRF"/>
    <property type="match status" value="1"/>
</dbReference>
<evidence type="ECO:0000313" key="11">
    <source>
        <dbReference type="Ensembl" id="ENSPMGP00000021634.1"/>
    </source>
</evidence>
<keyword evidence="2" id="KW-1017">Isopeptide bond</keyword>